<evidence type="ECO:0000256" key="2">
    <source>
        <dbReference type="SAM" id="SignalP"/>
    </source>
</evidence>
<evidence type="ECO:0000313" key="4">
    <source>
        <dbReference type="Proteomes" id="UP000219252"/>
    </source>
</evidence>
<sequence length="1006" mass="114654">MKIKFAAIILLIFATILASCTQNNEEINNFVKNPEENIKNTPSDPSNNLVQLLILFNGEEFNSKSILHHFQQTLVADVNVEVKSLDEFSTSDSYDLVYLDRNLNLESSPIKEQLIEYVENGGTLFLSHEYAQEFPSNFTGIEQLKEVTDNQLTFTYPEVRLNLQGLQTVWKSFSDVYDQYEGLDPELHINFKEAAVVNTATPLVKKGDLSLLTVNDTGNGHVIWANNFLPNEQFITRFDLVPENDQEYFHFGYASANYLFRNELLKFVSKEKHGFAIQKTYGPYGRPGLAWQAHYESLYSFVLEDMIRFTDLLEVHNQIPTFSVVRGSYRGGRWYESLRFIENIGSNSDPKFVNVEENSFFSAGKAIKTESDILKFESYPGYNSLLSPITEPYRAYISINDWNQDSKQDLFIGSYNGNVYYLENTGKATDLTFKEPQMLEGIHVNQNAAPHVYDWNNDGHDDLLVGDGNGNVFLFANKGNQTFEAAVSFQVDGNLLNLGGAISPFVTDWNEDGIADLLVGLPNGQLYFYENLKEGSTELEAPIAIKTTDGVLQVNEYAAPFAIDWNEDGKKDLLVGDGNGEISLVLRDSQGNLVNEGPITGNTKNFFGTNTVKVGHFAVPAVIDWNNDGKKDLITGHLEYGSPYAIDDPLFPYKEEFQKNIQYVQNKHIPLIPHMYLNEYMSDEAEKREMELHKKAFNDLGIPWDTDTGVNHHTWRINKNALQSFNNQKEMGIWWNFGFNPPNVKTAPRDGKEFLMVIPFMLPDSTNNQAFQEFMLFSPAPNGLNFPQAWEGLAKYDVPLTYFEHVEHSMDPGTEVYQKVLDEITFMNNFRGQYSYTFMTEEQMARAMLNTFYTKVDVQVTDSQITVVPDYSNVPEHVNEYKHTLGIKLEPGEKFKDQKINTSSMFYYEGNESYYLGVEQPINVEFVDETTIFDTIHIVKTNSPVSIETKDNSINLTLGTKGMQEIKIYSPIELDIIGEDLKVTKEENYYTIIHYGDIVEVTLQPK</sequence>
<dbReference type="EMBL" id="OBQC01000005">
    <property type="protein sequence ID" value="SOC39336.1"/>
    <property type="molecule type" value="Genomic_DNA"/>
</dbReference>
<dbReference type="InterPro" id="IPR013517">
    <property type="entry name" value="FG-GAP"/>
</dbReference>
<accession>A0A285UFI4</accession>
<organism evidence="3 4">
    <name type="scientific">Ureibacillus acetophenoni</name>
    <dbReference type="NCBI Taxonomy" id="614649"/>
    <lineage>
        <taxon>Bacteria</taxon>
        <taxon>Bacillati</taxon>
        <taxon>Bacillota</taxon>
        <taxon>Bacilli</taxon>
        <taxon>Bacillales</taxon>
        <taxon>Caryophanaceae</taxon>
        <taxon>Ureibacillus</taxon>
    </lineage>
</organism>
<dbReference type="SUPFAM" id="SSF69318">
    <property type="entry name" value="Integrin alpha N-terminal domain"/>
    <property type="match status" value="2"/>
</dbReference>
<keyword evidence="4" id="KW-1185">Reference proteome</keyword>
<gene>
    <name evidence="3" type="ORF">SAMN05877842_105168</name>
</gene>
<dbReference type="PANTHER" id="PTHR44103:SF1">
    <property type="entry name" value="PROPROTEIN CONVERTASE P"/>
    <property type="match status" value="1"/>
</dbReference>
<proteinExistence type="predicted"/>
<dbReference type="Proteomes" id="UP000219252">
    <property type="component" value="Unassembled WGS sequence"/>
</dbReference>
<evidence type="ECO:0000313" key="3">
    <source>
        <dbReference type="EMBL" id="SOC39336.1"/>
    </source>
</evidence>
<dbReference type="SUPFAM" id="SSF52317">
    <property type="entry name" value="Class I glutamine amidotransferase-like"/>
    <property type="match status" value="1"/>
</dbReference>
<dbReference type="AlphaFoldDB" id="A0A285UFI4"/>
<evidence type="ECO:0000256" key="1">
    <source>
        <dbReference type="ARBA" id="ARBA00022729"/>
    </source>
</evidence>
<dbReference type="InterPro" id="IPR028994">
    <property type="entry name" value="Integrin_alpha_N"/>
</dbReference>
<dbReference type="Gene3D" id="2.130.10.130">
    <property type="entry name" value="Integrin alpha, N-terminal"/>
    <property type="match status" value="1"/>
</dbReference>
<name>A0A285UFI4_9BACL</name>
<dbReference type="PANTHER" id="PTHR44103">
    <property type="entry name" value="PROPROTEIN CONVERTASE P"/>
    <property type="match status" value="1"/>
</dbReference>
<feature type="signal peptide" evidence="2">
    <location>
        <begin position="1"/>
        <end position="18"/>
    </location>
</feature>
<keyword evidence="1 2" id="KW-0732">Signal</keyword>
<dbReference type="Pfam" id="PF13517">
    <property type="entry name" value="FG-GAP_3"/>
    <property type="match status" value="2"/>
</dbReference>
<feature type="chain" id="PRO_5039537609" evidence="2">
    <location>
        <begin position="19"/>
        <end position="1006"/>
    </location>
</feature>
<dbReference type="InterPro" id="IPR029062">
    <property type="entry name" value="Class_I_gatase-like"/>
</dbReference>
<dbReference type="PROSITE" id="PS51257">
    <property type="entry name" value="PROKAR_LIPOPROTEIN"/>
    <property type="match status" value="1"/>
</dbReference>
<dbReference type="OrthoDB" id="1432909at2"/>
<reference evidence="4" key="1">
    <citation type="submission" date="2017-08" db="EMBL/GenBank/DDBJ databases">
        <authorList>
            <person name="Varghese N."/>
            <person name="Submissions S."/>
        </authorList>
    </citation>
    <scope>NUCLEOTIDE SEQUENCE [LARGE SCALE GENOMIC DNA]</scope>
    <source>
        <strain evidence="4">JC23</strain>
    </source>
</reference>
<dbReference type="RefSeq" id="WP_097149354.1">
    <property type="nucleotide sequence ID" value="NZ_OBQC01000005.1"/>
</dbReference>
<protein>
    <submittedName>
        <fullName evidence="3">VCBS repeat protein</fullName>
    </submittedName>
</protein>